<gene>
    <name evidence="1" type="ORF">DPMN_114471</name>
</gene>
<dbReference type="Proteomes" id="UP000828390">
    <property type="component" value="Unassembled WGS sequence"/>
</dbReference>
<dbReference type="EMBL" id="JAIWYP010000004">
    <property type="protein sequence ID" value="KAH3841012.1"/>
    <property type="molecule type" value="Genomic_DNA"/>
</dbReference>
<evidence type="ECO:0000313" key="2">
    <source>
        <dbReference type="Proteomes" id="UP000828390"/>
    </source>
</evidence>
<sequence>MSDLQLLLACLNIQASDKRGMQRNLNTVADQAEDMGRQQLVKNQEYVRYISHLAGCSVKQMWSLMSHIQADHKLDVTPQLKFSYL</sequence>
<reference evidence="1" key="1">
    <citation type="journal article" date="2019" name="bioRxiv">
        <title>The Genome of the Zebra Mussel, Dreissena polymorpha: A Resource for Invasive Species Research.</title>
        <authorList>
            <person name="McCartney M.A."/>
            <person name="Auch B."/>
            <person name="Kono T."/>
            <person name="Mallez S."/>
            <person name="Zhang Y."/>
            <person name="Obille A."/>
            <person name="Becker A."/>
            <person name="Abrahante J.E."/>
            <person name="Garbe J."/>
            <person name="Badalamenti J.P."/>
            <person name="Herman A."/>
            <person name="Mangelson H."/>
            <person name="Liachko I."/>
            <person name="Sullivan S."/>
            <person name="Sone E.D."/>
            <person name="Koren S."/>
            <person name="Silverstein K.A.T."/>
            <person name="Beckman K.B."/>
            <person name="Gohl D.M."/>
        </authorList>
    </citation>
    <scope>NUCLEOTIDE SEQUENCE</scope>
    <source>
        <strain evidence="1">Duluth1</strain>
        <tissue evidence="1">Whole animal</tissue>
    </source>
</reference>
<protein>
    <submittedName>
        <fullName evidence="1">Uncharacterized protein</fullName>
    </submittedName>
</protein>
<comment type="caution">
    <text evidence="1">The sequence shown here is derived from an EMBL/GenBank/DDBJ whole genome shotgun (WGS) entry which is preliminary data.</text>
</comment>
<proteinExistence type="predicted"/>
<reference evidence="1" key="2">
    <citation type="submission" date="2020-11" db="EMBL/GenBank/DDBJ databases">
        <authorList>
            <person name="McCartney M.A."/>
            <person name="Auch B."/>
            <person name="Kono T."/>
            <person name="Mallez S."/>
            <person name="Becker A."/>
            <person name="Gohl D.M."/>
            <person name="Silverstein K.A.T."/>
            <person name="Koren S."/>
            <person name="Bechman K.B."/>
            <person name="Herman A."/>
            <person name="Abrahante J.E."/>
            <person name="Garbe J."/>
        </authorList>
    </citation>
    <scope>NUCLEOTIDE SEQUENCE</scope>
    <source>
        <strain evidence="1">Duluth1</strain>
        <tissue evidence="1">Whole animal</tissue>
    </source>
</reference>
<keyword evidence="2" id="KW-1185">Reference proteome</keyword>
<dbReference type="AlphaFoldDB" id="A0A9D4KJH3"/>
<accession>A0A9D4KJH3</accession>
<evidence type="ECO:0000313" key="1">
    <source>
        <dbReference type="EMBL" id="KAH3841012.1"/>
    </source>
</evidence>
<name>A0A9D4KJH3_DREPO</name>
<organism evidence="1 2">
    <name type="scientific">Dreissena polymorpha</name>
    <name type="common">Zebra mussel</name>
    <name type="synonym">Mytilus polymorpha</name>
    <dbReference type="NCBI Taxonomy" id="45954"/>
    <lineage>
        <taxon>Eukaryota</taxon>
        <taxon>Metazoa</taxon>
        <taxon>Spiralia</taxon>
        <taxon>Lophotrochozoa</taxon>
        <taxon>Mollusca</taxon>
        <taxon>Bivalvia</taxon>
        <taxon>Autobranchia</taxon>
        <taxon>Heteroconchia</taxon>
        <taxon>Euheterodonta</taxon>
        <taxon>Imparidentia</taxon>
        <taxon>Neoheterodontei</taxon>
        <taxon>Myida</taxon>
        <taxon>Dreissenoidea</taxon>
        <taxon>Dreissenidae</taxon>
        <taxon>Dreissena</taxon>
    </lineage>
</organism>